<dbReference type="GO" id="GO:0004527">
    <property type="term" value="F:exonuclease activity"/>
    <property type="evidence" value="ECO:0007669"/>
    <property type="project" value="UniProtKB-KW"/>
</dbReference>
<organism evidence="3 4">
    <name type="scientific">Oceanobacillus longus</name>
    <dbReference type="NCBI Taxonomy" id="930120"/>
    <lineage>
        <taxon>Bacteria</taxon>
        <taxon>Bacillati</taxon>
        <taxon>Bacillota</taxon>
        <taxon>Bacilli</taxon>
        <taxon>Bacillales</taxon>
        <taxon>Bacillaceae</taxon>
        <taxon>Oceanobacillus</taxon>
    </lineage>
</organism>
<proteinExistence type="predicted"/>
<sequence length="406" mass="47338">MRKQISFIHAADLHLDSPFKGLINAPDNVFREIRESTFQALDHLIDAAIERKVDFVLIVGDLFDNEKQSLKAQIRLRKAFERLQQYKINVYLSYGNHDFINGNIHPVTYSENVFIFPNEKVSQFTFESGGQKMAQIYGFSYENRAVVERKVEEYNISSEAIPFHIAMLHGSILSNTEHDVYAPFQLNDMGKKDFDYWALGHIHKREILRQSPPIVYPGNIQGRNRKETDEKGCYHVILDEQGSELSFIPLQAIQFKALTIDVSACEQIHELEKHILKTLIDTDYPQLLDVTLKSDQIRLKEWENEKRIEDVIELVNESIVVKQNWSFIFRVSVDVNQQISDEEAAKGNHFIGELTRHFEKVSIHSYTKELFQHKQARKYLNRLSDEEEMEIKEEAKQLLINELLKG</sequence>
<dbReference type="RefSeq" id="WP_379497021.1">
    <property type="nucleotide sequence ID" value="NZ_JBHSAO010000008.1"/>
</dbReference>
<dbReference type="EMBL" id="JBHSAO010000008">
    <property type="protein sequence ID" value="MFC4024531.1"/>
    <property type="molecule type" value="Genomic_DNA"/>
</dbReference>
<keyword evidence="3" id="KW-0269">Exonuclease</keyword>
<dbReference type="InterPro" id="IPR014576">
    <property type="entry name" value="Pesterase_YhaO"/>
</dbReference>
<evidence type="ECO:0000259" key="2">
    <source>
        <dbReference type="Pfam" id="PF00149"/>
    </source>
</evidence>
<name>A0ABV8H006_9BACI</name>
<evidence type="ECO:0000313" key="4">
    <source>
        <dbReference type="Proteomes" id="UP001595772"/>
    </source>
</evidence>
<dbReference type="SUPFAM" id="SSF56300">
    <property type="entry name" value="Metallo-dependent phosphatases"/>
    <property type="match status" value="1"/>
</dbReference>
<keyword evidence="3" id="KW-0540">Nuclease</keyword>
<dbReference type="PANTHER" id="PTHR30337">
    <property type="entry name" value="COMPONENT OF ATP-DEPENDENT DSDNA EXONUCLEASE"/>
    <property type="match status" value="1"/>
</dbReference>
<dbReference type="PANTHER" id="PTHR30337:SF7">
    <property type="entry name" value="PHOSPHOESTERASE"/>
    <property type="match status" value="1"/>
</dbReference>
<evidence type="ECO:0000313" key="3">
    <source>
        <dbReference type="EMBL" id="MFC4024531.1"/>
    </source>
</evidence>
<comment type="caution">
    <text evidence="3">The sequence shown here is derived from an EMBL/GenBank/DDBJ whole genome shotgun (WGS) entry which is preliminary data.</text>
</comment>
<accession>A0ABV8H006</accession>
<dbReference type="InterPro" id="IPR041796">
    <property type="entry name" value="Mre11_N"/>
</dbReference>
<keyword evidence="4" id="KW-1185">Reference proteome</keyword>
<dbReference type="Pfam" id="PF00149">
    <property type="entry name" value="Metallophos"/>
    <property type="match status" value="1"/>
</dbReference>
<dbReference type="InterPro" id="IPR004843">
    <property type="entry name" value="Calcineurin-like_PHP"/>
</dbReference>
<evidence type="ECO:0000256" key="1">
    <source>
        <dbReference type="ARBA" id="ARBA00022801"/>
    </source>
</evidence>
<reference evidence="4" key="1">
    <citation type="journal article" date="2019" name="Int. J. Syst. Evol. Microbiol.">
        <title>The Global Catalogue of Microorganisms (GCM) 10K type strain sequencing project: providing services to taxonomists for standard genome sequencing and annotation.</title>
        <authorList>
            <consortium name="The Broad Institute Genomics Platform"/>
            <consortium name="The Broad Institute Genome Sequencing Center for Infectious Disease"/>
            <person name="Wu L."/>
            <person name="Ma J."/>
        </authorList>
    </citation>
    <scope>NUCLEOTIDE SEQUENCE [LARGE SCALE GENOMIC DNA]</scope>
    <source>
        <strain evidence="4">IBRC-M 10703</strain>
    </source>
</reference>
<protein>
    <submittedName>
        <fullName evidence="3">Exonuclease SbcCD subunit D</fullName>
    </submittedName>
</protein>
<feature type="domain" description="Calcineurin-like phosphoesterase" evidence="2">
    <location>
        <begin position="6"/>
        <end position="204"/>
    </location>
</feature>
<dbReference type="PIRSF" id="PIRSF033091">
    <property type="entry name" value="Pesterase_YhaO"/>
    <property type="match status" value="1"/>
</dbReference>
<dbReference type="CDD" id="cd00840">
    <property type="entry name" value="MPP_Mre11_N"/>
    <property type="match status" value="1"/>
</dbReference>
<keyword evidence="1" id="KW-0378">Hydrolase</keyword>
<dbReference type="Proteomes" id="UP001595772">
    <property type="component" value="Unassembled WGS sequence"/>
</dbReference>
<dbReference type="Gene3D" id="3.60.21.10">
    <property type="match status" value="1"/>
</dbReference>
<gene>
    <name evidence="3" type="ORF">ACFOUV_12060</name>
</gene>
<dbReference type="InterPro" id="IPR050535">
    <property type="entry name" value="DNA_Repair-Maintenance_Comp"/>
</dbReference>
<dbReference type="InterPro" id="IPR029052">
    <property type="entry name" value="Metallo-depent_PP-like"/>
</dbReference>